<feature type="domain" description="POTRA" evidence="9">
    <location>
        <begin position="80"/>
        <end position="155"/>
    </location>
</feature>
<dbReference type="InterPro" id="IPR005565">
    <property type="entry name" value="Hemolysn_activator_HlyB_C"/>
</dbReference>
<protein>
    <submittedName>
        <fullName evidence="10">ShlB/FhaC/HecB family hemolysin secretion/activation protein</fullName>
    </submittedName>
</protein>
<keyword evidence="4" id="KW-1134">Transmembrane beta strand</keyword>
<geneLocation type="plasmid" evidence="10 11">
    <name>unnamed1</name>
</geneLocation>
<evidence type="ECO:0000256" key="3">
    <source>
        <dbReference type="ARBA" id="ARBA00022448"/>
    </source>
</evidence>
<dbReference type="EMBL" id="CP054841">
    <property type="protein sequence ID" value="QKV55144.1"/>
    <property type="molecule type" value="Genomic_DNA"/>
</dbReference>
<dbReference type="InterPro" id="IPR034746">
    <property type="entry name" value="POTRA"/>
</dbReference>
<keyword evidence="6" id="KW-0653">Protein transport</keyword>
<keyword evidence="8" id="KW-0998">Cell outer membrane</keyword>
<comment type="similarity">
    <text evidence="2">Belongs to the TPS (TC 1.B.20) family.</text>
</comment>
<proteinExistence type="inferred from homology"/>
<name>A0A6N1X6Y8_9BURK</name>
<evidence type="ECO:0000256" key="5">
    <source>
        <dbReference type="ARBA" id="ARBA00022692"/>
    </source>
</evidence>
<dbReference type="InterPro" id="IPR051544">
    <property type="entry name" value="TPS_OM_transporter"/>
</dbReference>
<dbReference type="Gene3D" id="2.40.160.50">
    <property type="entry name" value="membrane protein fhac: a member of the omp85/tpsb transporter family"/>
    <property type="match status" value="1"/>
</dbReference>
<dbReference type="KEGG" id="aant:HUK68_19570"/>
<accession>A0A6N1X6Y8</accession>
<dbReference type="InterPro" id="IPR013686">
    <property type="entry name" value="Polypept-transport_assoc_ShlB"/>
</dbReference>
<sequence length="584" mass="60701">MPTSFSGLAPLPARARPLSLITCAVLLATPGAAALAQVRPDAGSLLEGIRELNQPAPQAPRTDLIPQSLPAAAASSTATIGVQQVIFEGAQRVPEVELQALAAPLVGATVSLEQINAVAARITALYAQRGDFLSRALVPPQDTRGGILRIRIVEAVYGTADATLAEGARLDPQRVRALLAAQGVAPGAPVQRAGLERSLLLLEDLPGVQTRASFAPGQAVGSSDLGLEVREGALLSGRVGLDNLGGRYTGRGRLSGSVNANDLSGRGDQLRVGGITSSGLDFVSAGYQMPVGLDGLRLGVNASGLDYRLCCAYAPLNARGQVRTLGANASYPLLLSQKSTLRGDWNVERRRSSDDASGTEISRRRIDVSTLSLSWLSSDRLGGLFTLYGGATYGNLDLSGNAANQVFDSGTARTAGHYAKLRTAYARMQSWGPAQLLVRINGQLASKNLDSSEKLSLGGLDGVRAYAQGEAAGDQALLASLEYAHALPLPVPGRVQASAFVDAGRTQLNKNTWNGFQGTRPGLPNQYSLFGWGLGLRWDAAGGASAQLMLATKAGSNAGAQANGQDIDGNTGKTRLLLVFGLPL</sequence>
<evidence type="ECO:0000313" key="10">
    <source>
        <dbReference type="EMBL" id="QKV55144.1"/>
    </source>
</evidence>
<keyword evidence="11" id="KW-1185">Reference proteome</keyword>
<evidence type="ECO:0000256" key="1">
    <source>
        <dbReference type="ARBA" id="ARBA00004442"/>
    </source>
</evidence>
<dbReference type="GO" id="GO:0009279">
    <property type="term" value="C:cell outer membrane"/>
    <property type="evidence" value="ECO:0007669"/>
    <property type="project" value="UniProtKB-SubCell"/>
</dbReference>
<keyword evidence="7" id="KW-0472">Membrane</keyword>
<evidence type="ECO:0000313" key="11">
    <source>
        <dbReference type="Proteomes" id="UP000509579"/>
    </source>
</evidence>
<evidence type="ECO:0000256" key="7">
    <source>
        <dbReference type="ARBA" id="ARBA00023136"/>
    </source>
</evidence>
<dbReference type="PROSITE" id="PS51779">
    <property type="entry name" value="POTRA"/>
    <property type="match status" value="1"/>
</dbReference>
<dbReference type="PANTHER" id="PTHR34597:SF1">
    <property type="entry name" value="HEME_HEMOPEXIN TRANSPORTER PROTEIN HUXB"/>
    <property type="match status" value="1"/>
</dbReference>
<dbReference type="RefSeq" id="WP_175505932.1">
    <property type="nucleotide sequence ID" value="NZ_CAURQT010000003.1"/>
</dbReference>
<evidence type="ECO:0000256" key="8">
    <source>
        <dbReference type="ARBA" id="ARBA00023237"/>
    </source>
</evidence>
<evidence type="ECO:0000256" key="6">
    <source>
        <dbReference type="ARBA" id="ARBA00022927"/>
    </source>
</evidence>
<keyword evidence="3" id="KW-0813">Transport</keyword>
<dbReference type="Pfam" id="PF08479">
    <property type="entry name" value="POTRA_2"/>
    <property type="match status" value="1"/>
</dbReference>
<dbReference type="AlphaFoldDB" id="A0A6N1X6Y8"/>
<dbReference type="Gene3D" id="3.10.20.310">
    <property type="entry name" value="membrane protein fhac"/>
    <property type="match status" value="1"/>
</dbReference>
<organism evidence="10 11">
    <name type="scientific">Comamonas antarctica</name>
    <dbReference type="NCBI Taxonomy" id="2743470"/>
    <lineage>
        <taxon>Bacteria</taxon>
        <taxon>Pseudomonadati</taxon>
        <taxon>Pseudomonadota</taxon>
        <taxon>Betaproteobacteria</taxon>
        <taxon>Burkholderiales</taxon>
        <taxon>Comamonadaceae</taxon>
        <taxon>Comamonas</taxon>
    </lineage>
</organism>
<evidence type="ECO:0000256" key="4">
    <source>
        <dbReference type="ARBA" id="ARBA00022452"/>
    </source>
</evidence>
<reference evidence="10 11" key="1">
    <citation type="submission" date="2020-06" db="EMBL/GenBank/DDBJ databases">
        <title>Acidovorax antarctica sp. nov., isolated from Corinth ice sheet soil, Antarctic Fields Peninsula.</title>
        <authorList>
            <person name="Xu Q."/>
            <person name="Peng F."/>
        </authorList>
    </citation>
    <scope>NUCLEOTIDE SEQUENCE [LARGE SCALE GENOMIC DNA]</scope>
    <source>
        <strain evidence="10 11">16-35-5</strain>
        <plasmid evidence="10 11">unnamed1</plasmid>
    </source>
</reference>
<keyword evidence="10" id="KW-0614">Plasmid</keyword>
<evidence type="ECO:0000256" key="2">
    <source>
        <dbReference type="ARBA" id="ARBA00009055"/>
    </source>
</evidence>
<keyword evidence="5" id="KW-0812">Transmembrane</keyword>
<evidence type="ECO:0000259" key="9">
    <source>
        <dbReference type="PROSITE" id="PS51779"/>
    </source>
</evidence>
<comment type="subcellular location">
    <subcellularLocation>
        <location evidence="1">Cell outer membrane</location>
    </subcellularLocation>
</comment>
<dbReference type="PANTHER" id="PTHR34597">
    <property type="entry name" value="SLR1661 PROTEIN"/>
    <property type="match status" value="1"/>
</dbReference>
<dbReference type="GO" id="GO:0098046">
    <property type="term" value="C:type V protein secretion system complex"/>
    <property type="evidence" value="ECO:0007669"/>
    <property type="project" value="TreeGrafter"/>
</dbReference>
<dbReference type="Pfam" id="PF03865">
    <property type="entry name" value="ShlB"/>
    <property type="match status" value="1"/>
</dbReference>
<gene>
    <name evidence="10" type="ORF">HUK68_19570</name>
</gene>
<dbReference type="GO" id="GO:0046819">
    <property type="term" value="P:protein secretion by the type V secretion system"/>
    <property type="evidence" value="ECO:0007669"/>
    <property type="project" value="TreeGrafter"/>
</dbReference>
<dbReference type="GO" id="GO:0008320">
    <property type="term" value="F:protein transmembrane transporter activity"/>
    <property type="evidence" value="ECO:0007669"/>
    <property type="project" value="TreeGrafter"/>
</dbReference>
<dbReference type="Proteomes" id="UP000509579">
    <property type="component" value="Plasmid unnamed1"/>
</dbReference>